<dbReference type="PANTHER" id="PTHR11469">
    <property type="entry name" value="GLUCOSE-6-PHOSPHATE ISOMERASE"/>
    <property type="match status" value="1"/>
</dbReference>
<keyword evidence="3 7" id="KW-0312">Gluconeogenesis</keyword>
<organism evidence="9 10">
    <name type="scientific">Solimonas fluminis</name>
    <dbReference type="NCBI Taxonomy" id="2086571"/>
    <lineage>
        <taxon>Bacteria</taxon>
        <taxon>Pseudomonadati</taxon>
        <taxon>Pseudomonadota</taxon>
        <taxon>Gammaproteobacteria</taxon>
        <taxon>Nevskiales</taxon>
        <taxon>Nevskiaceae</taxon>
        <taxon>Solimonas</taxon>
    </lineage>
</organism>
<comment type="function">
    <text evidence="7">Catalyzes the reversible isomerization of glucose-6-phosphate to fructose-6-phosphate.</text>
</comment>
<evidence type="ECO:0000256" key="1">
    <source>
        <dbReference type="ARBA" id="ARBA00004926"/>
    </source>
</evidence>
<dbReference type="GO" id="GO:0006094">
    <property type="term" value="P:gluconeogenesis"/>
    <property type="evidence" value="ECO:0007669"/>
    <property type="project" value="UniProtKB-UniRule"/>
</dbReference>
<keyword evidence="4 7" id="KW-0324">Glycolysis</keyword>
<dbReference type="EC" id="5.3.1.9" evidence="7"/>
<dbReference type="InterPro" id="IPR046348">
    <property type="entry name" value="SIS_dom_sf"/>
</dbReference>
<dbReference type="UniPathway" id="UPA00138"/>
<dbReference type="InterPro" id="IPR035476">
    <property type="entry name" value="SIS_PGI_1"/>
</dbReference>
<evidence type="ECO:0000256" key="6">
    <source>
        <dbReference type="ARBA" id="ARBA00029321"/>
    </source>
</evidence>
<name>A0A2S5TC98_9GAMM</name>
<feature type="active site" evidence="7">
    <location>
        <position position="510"/>
    </location>
</feature>
<dbReference type="AlphaFoldDB" id="A0A2S5TC98"/>
<dbReference type="Gene3D" id="1.10.1390.10">
    <property type="match status" value="1"/>
</dbReference>
<dbReference type="GO" id="GO:0097367">
    <property type="term" value="F:carbohydrate derivative binding"/>
    <property type="evidence" value="ECO:0007669"/>
    <property type="project" value="InterPro"/>
</dbReference>
<reference evidence="9 10" key="1">
    <citation type="submission" date="2018-02" db="EMBL/GenBank/DDBJ databases">
        <title>Genome sequencing of Solimonas sp. HR-BB.</title>
        <authorList>
            <person name="Lee Y."/>
            <person name="Jeon C.O."/>
        </authorList>
    </citation>
    <scope>NUCLEOTIDE SEQUENCE [LARGE SCALE GENOMIC DNA]</scope>
    <source>
        <strain evidence="9 10">HR-BB</strain>
    </source>
</reference>
<proteinExistence type="inferred from homology"/>
<dbReference type="GO" id="GO:0048029">
    <property type="term" value="F:monosaccharide binding"/>
    <property type="evidence" value="ECO:0007669"/>
    <property type="project" value="TreeGrafter"/>
</dbReference>
<comment type="similarity">
    <text evidence="2 7 8">Belongs to the GPI family.</text>
</comment>
<evidence type="ECO:0000256" key="5">
    <source>
        <dbReference type="ARBA" id="ARBA00023235"/>
    </source>
</evidence>
<dbReference type="EMBL" id="PSNW01000011">
    <property type="protein sequence ID" value="PPE72629.1"/>
    <property type="molecule type" value="Genomic_DNA"/>
</dbReference>
<dbReference type="PROSITE" id="PS00174">
    <property type="entry name" value="P_GLUCOSE_ISOMERASE_2"/>
    <property type="match status" value="1"/>
</dbReference>
<dbReference type="CDD" id="cd05015">
    <property type="entry name" value="SIS_PGI_1"/>
    <property type="match status" value="1"/>
</dbReference>
<evidence type="ECO:0000313" key="9">
    <source>
        <dbReference type="EMBL" id="PPE72629.1"/>
    </source>
</evidence>
<dbReference type="InterPro" id="IPR035482">
    <property type="entry name" value="SIS_PGI_2"/>
</dbReference>
<dbReference type="PROSITE" id="PS00765">
    <property type="entry name" value="P_GLUCOSE_ISOMERASE_1"/>
    <property type="match status" value="1"/>
</dbReference>
<keyword evidence="10" id="KW-1185">Reference proteome</keyword>
<dbReference type="CDD" id="cd05016">
    <property type="entry name" value="SIS_PGI_2"/>
    <property type="match status" value="1"/>
</dbReference>
<dbReference type="NCBIfam" id="NF001211">
    <property type="entry name" value="PRK00179.1"/>
    <property type="match status" value="1"/>
</dbReference>
<dbReference type="OrthoDB" id="140919at2"/>
<keyword evidence="7" id="KW-0963">Cytoplasm</keyword>
<evidence type="ECO:0000256" key="3">
    <source>
        <dbReference type="ARBA" id="ARBA00022432"/>
    </source>
</evidence>
<dbReference type="GO" id="GO:0004347">
    <property type="term" value="F:glucose-6-phosphate isomerase activity"/>
    <property type="evidence" value="ECO:0007669"/>
    <property type="project" value="UniProtKB-UniRule"/>
</dbReference>
<dbReference type="RefSeq" id="WP_104231715.1">
    <property type="nucleotide sequence ID" value="NZ_PSNW01000011.1"/>
</dbReference>
<protein>
    <recommendedName>
        <fullName evidence="7">Glucose-6-phosphate isomerase</fullName>
        <shortName evidence="7">GPI</shortName>
        <ecNumber evidence="7">5.3.1.9</ecNumber>
    </recommendedName>
    <alternativeName>
        <fullName evidence="7">Phosphoglucose isomerase</fullName>
        <shortName evidence="7">PGI</shortName>
    </alternativeName>
    <alternativeName>
        <fullName evidence="7">Phosphohexose isomerase</fullName>
        <shortName evidence="7">PHI</shortName>
    </alternativeName>
</protein>
<keyword evidence="5 7" id="KW-0413">Isomerase</keyword>
<feature type="active site" evidence="7">
    <location>
        <position position="382"/>
    </location>
</feature>
<accession>A0A2S5TC98</accession>
<comment type="pathway">
    <text evidence="1 7 8">Carbohydrate degradation; glycolysis; D-glyceraldehyde 3-phosphate and glycerone phosphate from D-glucose: step 2/4.</text>
</comment>
<feature type="active site" description="Proton donor" evidence="7">
    <location>
        <position position="351"/>
    </location>
</feature>
<dbReference type="PRINTS" id="PR00662">
    <property type="entry name" value="G6PISOMERASE"/>
</dbReference>
<evidence type="ECO:0000313" key="10">
    <source>
        <dbReference type="Proteomes" id="UP000238220"/>
    </source>
</evidence>
<comment type="subcellular location">
    <subcellularLocation>
        <location evidence="7">Cytoplasm</location>
    </subcellularLocation>
</comment>
<dbReference type="InterPro" id="IPR001672">
    <property type="entry name" value="G6P_Isomerase"/>
</dbReference>
<dbReference type="GO" id="GO:0051156">
    <property type="term" value="P:glucose 6-phosphate metabolic process"/>
    <property type="evidence" value="ECO:0007669"/>
    <property type="project" value="TreeGrafter"/>
</dbReference>
<dbReference type="InterPro" id="IPR018189">
    <property type="entry name" value="Phosphoglucose_isomerase_CS"/>
</dbReference>
<dbReference type="Pfam" id="PF00342">
    <property type="entry name" value="PGI"/>
    <property type="match status" value="1"/>
</dbReference>
<evidence type="ECO:0000256" key="4">
    <source>
        <dbReference type="ARBA" id="ARBA00023152"/>
    </source>
</evidence>
<gene>
    <name evidence="7" type="primary">pgi</name>
    <name evidence="9" type="ORF">C3942_17795</name>
</gene>
<dbReference type="PROSITE" id="PS51463">
    <property type="entry name" value="P_GLUCOSE_ISOMERASE_3"/>
    <property type="match status" value="1"/>
</dbReference>
<evidence type="ECO:0000256" key="7">
    <source>
        <dbReference type="HAMAP-Rule" id="MF_00473"/>
    </source>
</evidence>
<dbReference type="UniPathway" id="UPA00109">
    <property type="reaction ID" value="UER00181"/>
</dbReference>
<evidence type="ECO:0000256" key="8">
    <source>
        <dbReference type="RuleBase" id="RU000612"/>
    </source>
</evidence>
<dbReference type="GO" id="GO:0006096">
    <property type="term" value="P:glycolytic process"/>
    <property type="evidence" value="ECO:0007669"/>
    <property type="project" value="UniProtKB-UniRule"/>
</dbReference>
<comment type="pathway">
    <text evidence="7">Carbohydrate biosynthesis; gluconeogenesis.</text>
</comment>
<dbReference type="InterPro" id="IPR023096">
    <property type="entry name" value="G6P_Isomerase_C"/>
</dbReference>
<sequence length="546" mass="60763">MTSVAQSPAWRRLHSHAQRLRQERITSLFDRDARRASEFTAVLEGIRLDYSKQLIDHEGMEMLLGLARQQDLSGWIQRMAAGETLNATEGRAAGHMALRGAAGSRMEVQGVDVMPAVHAVRRRMNAFAERVRSGEWRGYSGQTIQDVVNIGIGGSDFGPRMVREALKDHADGPRVHFVSNVDGAQISGLLRWLDPARTLWIVTSKTFTTQETMTNAHTARRWLVQHAGEAAISRHFVACSTNRAEIERFGIDAANMFEFWDWVGGRYSLWSAVGLPILISVGPERFDELLAGARAMDQHFVSAPLERNLPVLLALLAIWNFNFLDHGTQVVVPYAQRLEKFIGWLQQLELESNGKAVTRDGALVDYRTSVVLWGDVGSNAQHAFFQTLHQGPRVHPVDFILPMQGTPGLEHHHCILVANCLAQSAALMKGKTPEQVREELRGKGLSGEALESAVPHRVFSGNRPSNTLLLPRLDAWHLGALLALYEHRTFVESVIWEINAFDQWGVELGKQLAQDVLRAMDGQDAGLDPSTVALLEQIRQGSQEQA</sequence>
<dbReference type="GO" id="GO:0005829">
    <property type="term" value="C:cytosol"/>
    <property type="evidence" value="ECO:0007669"/>
    <property type="project" value="TreeGrafter"/>
</dbReference>
<dbReference type="SUPFAM" id="SSF53697">
    <property type="entry name" value="SIS domain"/>
    <property type="match status" value="1"/>
</dbReference>
<dbReference type="Gene3D" id="3.40.50.10490">
    <property type="entry name" value="Glucose-6-phosphate isomerase like protein, domain 1"/>
    <property type="match status" value="2"/>
</dbReference>
<dbReference type="Proteomes" id="UP000238220">
    <property type="component" value="Unassembled WGS sequence"/>
</dbReference>
<dbReference type="HAMAP" id="MF_00473">
    <property type="entry name" value="G6P_isomerase"/>
    <property type="match status" value="1"/>
</dbReference>
<comment type="catalytic activity">
    <reaction evidence="6 7 8">
        <text>alpha-D-glucose 6-phosphate = beta-D-fructose 6-phosphate</text>
        <dbReference type="Rhea" id="RHEA:11816"/>
        <dbReference type="ChEBI" id="CHEBI:57634"/>
        <dbReference type="ChEBI" id="CHEBI:58225"/>
        <dbReference type="EC" id="5.3.1.9"/>
    </reaction>
</comment>
<comment type="caution">
    <text evidence="9">The sequence shown here is derived from an EMBL/GenBank/DDBJ whole genome shotgun (WGS) entry which is preliminary data.</text>
</comment>
<evidence type="ECO:0000256" key="2">
    <source>
        <dbReference type="ARBA" id="ARBA00006604"/>
    </source>
</evidence>
<dbReference type="PANTHER" id="PTHR11469:SF1">
    <property type="entry name" value="GLUCOSE-6-PHOSPHATE ISOMERASE"/>
    <property type="match status" value="1"/>
</dbReference>